<dbReference type="AlphaFoldDB" id="Q4S6V9"/>
<dbReference type="OrthoDB" id="10059618at2759"/>
<organism evidence="1">
    <name type="scientific">Tetraodon nigroviridis</name>
    <name type="common">Spotted green pufferfish</name>
    <name type="synonym">Chelonodon nigroviridis</name>
    <dbReference type="NCBI Taxonomy" id="99883"/>
    <lineage>
        <taxon>Eukaryota</taxon>
        <taxon>Metazoa</taxon>
        <taxon>Chordata</taxon>
        <taxon>Craniata</taxon>
        <taxon>Vertebrata</taxon>
        <taxon>Euteleostomi</taxon>
        <taxon>Actinopterygii</taxon>
        <taxon>Neopterygii</taxon>
        <taxon>Teleostei</taxon>
        <taxon>Neoteleostei</taxon>
        <taxon>Acanthomorphata</taxon>
        <taxon>Eupercaria</taxon>
        <taxon>Tetraodontiformes</taxon>
        <taxon>Tetradontoidea</taxon>
        <taxon>Tetraodontidae</taxon>
        <taxon>Tetraodon</taxon>
    </lineage>
</organism>
<reference evidence="1" key="1">
    <citation type="journal article" date="2004" name="Nature">
        <title>Genome duplication in the teleost fish Tetraodon nigroviridis reveals the early vertebrate proto-karyotype.</title>
        <authorList>
            <person name="Jaillon O."/>
            <person name="Aury J.-M."/>
            <person name="Brunet F."/>
            <person name="Petit J.-L."/>
            <person name="Stange-Thomann N."/>
            <person name="Mauceli E."/>
            <person name="Bouneau L."/>
            <person name="Fischer C."/>
            <person name="Ozouf-Costaz C."/>
            <person name="Bernot A."/>
            <person name="Nicaud S."/>
            <person name="Jaffe D."/>
            <person name="Fisher S."/>
            <person name="Lutfalla G."/>
            <person name="Dossat C."/>
            <person name="Segurens B."/>
            <person name="Dasilva C."/>
            <person name="Salanoubat M."/>
            <person name="Levy M."/>
            <person name="Boudet N."/>
            <person name="Castellano S."/>
            <person name="Anthouard V."/>
            <person name="Jubin C."/>
            <person name="Castelli V."/>
            <person name="Katinka M."/>
            <person name="Vacherie B."/>
            <person name="Biemont C."/>
            <person name="Skalli Z."/>
            <person name="Cattolico L."/>
            <person name="Poulain J."/>
            <person name="De Berardinis V."/>
            <person name="Cruaud C."/>
            <person name="Duprat S."/>
            <person name="Brottier P."/>
            <person name="Coutanceau J.-P."/>
            <person name="Gouzy J."/>
            <person name="Parra G."/>
            <person name="Lardier G."/>
            <person name="Chapple C."/>
            <person name="McKernan K.J."/>
            <person name="McEwan P."/>
            <person name="Bosak S."/>
            <person name="Kellis M."/>
            <person name="Volff J.-N."/>
            <person name="Guigo R."/>
            <person name="Zody M.C."/>
            <person name="Mesirov J."/>
            <person name="Lindblad-Toh K."/>
            <person name="Birren B."/>
            <person name="Nusbaum C."/>
            <person name="Kahn D."/>
            <person name="Robinson-Rechavi M."/>
            <person name="Laudet V."/>
            <person name="Schachter V."/>
            <person name="Quetier F."/>
            <person name="Saurin W."/>
            <person name="Scarpelli C."/>
            <person name="Wincker P."/>
            <person name="Lander E.S."/>
            <person name="Weissenbach J."/>
            <person name="Roest Crollius H."/>
        </authorList>
    </citation>
    <scope>NUCLEOTIDE SEQUENCE [LARGE SCALE GENOMIC DNA]</scope>
</reference>
<sequence>MAFMVHLKTVSHLRGRCDRIAKVTFRGRKTCWLSSVPSLDLVCASASPKKLVVRTLEWRRTE</sequence>
<protein>
    <submittedName>
        <fullName evidence="1">(spotted green pufferfish) hypothetical protein</fullName>
    </submittedName>
</protein>
<dbReference type="KEGG" id="tng:GSTEN00023105G001"/>
<evidence type="ECO:0000313" key="1">
    <source>
        <dbReference type="EMBL" id="CAG03623.1"/>
    </source>
</evidence>
<gene>
    <name evidence="1" type="ORF">GSTENG00023105001</name>
</gene>
<comment type="caution">
    <text evidence="1">The sequence shown here is derived from an EMBL/GenBank/DDBJ whole genome shotgun (WGS) entry which is preliminary data.</text>
</comment>
<accession>Q4S6V9</accession>
<name>Q4S6V9_TETNG</name>
<reference evidence="1" key="2">
    <citation type="submission" date="2004-02" db="EMBL/GenBank/DDBJ databases">
        <authorList>
            <consortium name="Genoscope"/>
            <consortium name="Whitehead Institute Centre for Genome Research"/>
        </authorList>
    </citation>
    <scope>NUCLEOTIDE SEQUENCE</scope>
</reference>
<proteinExistence type="predicted"/>
<dbReference type="EMBL" id="CAAE01014723">
    <property type="protein sequence ID" value="CAG03623.1"/>
    <property type="molecule type" value="Genomic_DNA"/>
</dbReference>